<reference evidence="10 11" key="1">
    <citation type="submission" date="2018-04" db="EMBL/GenBank/DDBJ databases">
        <title>Genomic Encyclopedia of Type Strains, Phase IV (KMG-IV): sequencing the most valuable type-strain genomes for metagenomic binning, comparative biology and taxonomic classification.</title>
        <authorList>
            <person name="Goeker M."/>
        </authorList>
    </citation>
    <scope>NUCLEOTIDE SEQUENCE [LARGE SCALE GENOMIC DNA]</scope>
    <source>
        <strain evidence="10 11">DSM 20705</strain>
    </source>
</reference>
<evidence type="ECO:0000256" key="8">
    <source>
        <dbReference type="RuleBase" id="RU363032"/>
    </source>
</evidence>
<dbReference type="GO" id="GO:0055085">
    <property type="term" value="P:transmembrane transport"/>
    <property type="evidence" value="ECO:0007669"/>
    <property type="project" value="InterPro"/>
</dbReference>
<evidence type="ECO:0000259" key="9">
    <source>
        <dbReference type="PROSITE" id="PS50928"/>
    </source>
</evidence>
<feature type="domain" description="ABC transmembrane type-1" evidence="9">
    <location>
        <begin position="58"/>
        <end position="260"/>
    </location>
</feature>
<dbReference type="InterPro" id="IPR000515">
    <property type="entry name" value="MetI-like"/>
</dbReference>
<evidence type="ECO:0000256" key="1">
    <source>
        <dbReference type="ARBA" id="ARBA00004651"/>
    </source>
</evidence>
<dbReference type="PROSITE" id="PS50928">
    <property type="entry name" value="ABC_TM1"/>
    <property type="match status" value="1"/>
</dbReference>
<dbReference type="SUPFAM" id="SSF161098">
    <property type="entry name" value="MetI-like"/>
    <property type="match status" value="1"/>
</dbReference>
<keyword evidence="7 8" id="KW-0472">Membrane</keyword>
<keyword evidence="4" id="KW-1003">Cell membrane</keyword>
<dbReference type="Gene3D" id="1.10.3720.10">
    <property type="entry name" value="MetI-like"/>
    <property type="match status" value="1"/>
</dbReference>
<dbReference type="PANTHER" id="PTHR42929:SF1">
    <property type="entry name" value="INNER MEMBRANE ABC TRANSPORTER PERMEASE PROTEIN YDCU-RELATED"/>
    <property type="match status" value="1"/>
</dbReference>
<evidence type="ECO:0000313" key="11">
    <source>
        <dbReference type="Proteomes" id="UP000245793"/>
    </source>
</evidence>
<comment type="caution">
    <text evidence="10">The sequence shown here is derived from an EMBL/GenBank/DDBJ whole genome shotgun (WGS) entry which is preliminary data.</text>
</comment>
<protein>
    <submittedName>
        <fullName evidence="10">ABC-type spermidine/putrescine transport system permease subunit I</fullName>
    </submittedName>
</protein>
<feature type="transmembrane region" description="Helical" evidence="8">
    <location>
        <begin position="140"/>
        <end position="162"/>
    </location>
</feature>
<evidence type="ECO:0000256" key="4">
    <source>
        <dbReference type="ARBA" id="ARBA00022475"/>
    </source>
</evidence>
<evidence type="ECO:0000313" key="10">
    <source>
        <dbReference type="EMBL" id="PVY93928.1"/>
    </source>
</evidence>
<evidence type="ECO:0000256" key="2">
    <source>
        <dbReference type="ARBA" id="ARBA00007069"/>
    </source>
</evidence>
<dbReference type="RefSeq" id="WP_116480398.1">
    <property type="nucleotide sequence ID" value="NZ_CAUPJO010000021.1"/>
</dbReference>
<dbReference type="CDD" id="cd06261">
    <property type="entry name" value="TM_PBP2"/>
    <property type="match status" value="1"/>
</dbReference>
<dbReference type="PANTHER" id="PTHR42929">
    <property type="entry name" value="INNER MEMBRANE ABC TRANSPORTER PERMEASE PROTEIN YDCU-RELATED-RELATED"/>
    <property type="match status" value="1"/>
</dbReference>
<feature type="transmembrane region" description="Helical" evidence="8">
    <location>
        <begin position="195"/>
        <end position="219"/>
    </location>
</feature>
<dbReference type="Proteomes" id="UP000245793">
    <property type="component" value="Unassembled WGS sequence"/>
</dbReference>
<comment type="subcellular location">
    <subcellularLocation>
        <location evidence="1 8">Cell membrane</location>
        <topology evidence="1 8">Multi-pass membrane protein</topology>
    </subcellularLocation>
</comment>
<dbReference type="AlphaFoldDB" id="A0A2U1E1Y7"/>
<comment type="similarity">
    <text evidence="2">Belongs to the binding-protein-dependent transport system permease family. CysTW subfamily.</text>
</comment>
<name>A0A2U1E1Y7_9FIRM</name>
<dbReference type="Pfam" id="PF00528">
    <property type="entry name" value="BPD_transp_1"/>
    <property type="match status" value="1"/>
</dbReference>
<proteinExistence type="inferred from homology"/>
<feature type="transmembrane region" description="Helical" evidence="8">
    <location>
        <begin position="239"/>
        <end position="257"/>
    </location>
</feature>
<feature type="transmembrane region" description="Helical" evidence="8">
    <location>
        <begin position="12"/>
        <end position="33"/>
    </location>
</feature>
<evidence type="ECO:0000256" key="5">
    <source>
        <dbReference type="ARBA" id="ARBA00022692"/>
    </source>
</evidence>
<keyword evidence="6 8" id="KW-1133">Transmembrane helix</keyword>
<feature type="transmembrane region" description="Helical" evidence="8">
    <location>
        <begin position="91"/>
        <end position="112"/>
    </location>
</feature>
<feature type="transmembrane region" description="Helical" evidence="8">
    <location>
        <begin position="53"/>
        <end position="79"/>
    </location>
</feature>
<dbReference type="EMBL" id="QEKV01000008">
    <property type="protein sequence ID" value="PVY93928.1"/>
    <property type="molecule type" value="Genomic_DNA"/>
</dbReference>
<organism evidence="10 11">
    <name type="scientific">Ezakiella coagulans</name>
    <dbReference type="NCBI Taxonomy" id="46507"/>
    <lineage>
        <taxon>Bacteria</taxon>
        <taxon>Bacillati</taxon>
        <taxon>Bacillota</taxon>
        <taxon>Tissierellia</taxon>
        <taxon>Ezakiella</taxon>
    </lineage>
</organism>
<dbReference type="InterPro" id="IPR035906">
    <property type="entry name" value="MetI-like_sf"/>
</dbReference>
<accession>A0A2U1E1Y7</accession>
<keyword evidence="11" id="KW-1185">Reference proteome</keyword>
<gene>
    <name evidence="10" type="ORF">C7381_10863</name>
</gene>
<sequence>MKRFKLPVIVYGLWAIFFILVPLLLILLLGFSIDESGKTVFSLANFKRFFSPIYLSILWASFKLAFFSTLICLLIGYPFAWFIAKKKNSDFYMILIMIPMWMNFLLRTYAWLTLLGRNGLVNSFLVKIGIGQLELMYNNFSIMVGMVYNYLPFMILPIFTAITKLDYGYIEAGYDLGATPQEVFRKVIFPLTKGGVITGITMTFIPAISTFVISQLLGGNNINLIGNIIEQQFRYTGDWNFGSAISIVLIIIILVLIKFSLQNADEDGIEGGII</sequence>
<dbReference type="GO" id="GO:0005886">
    <property type="term" value="C:plasma membrane"/>
    <property type="evidence" value="ECO:0007669"/>
    <property type="project" value="UniProtKB-SubCell"/>
</dbReference>
<keyword evidence="5 8" id="KW-0812">Transmembrane</keyword>
<evidence type="ECO:0000256" key="7">
    <source>
        <dbReference type="ARBA" id="ARBA00023136"/>
    </source>
</evidence>
<keyword evidence="3 8" id="KW-0813">Transport</keyword>
<evidence type="ECO:0000256" key="3">
    <source>
        <dbReference type="ARBA" id="ARBA00022448"/>
    </source>
</evidence>
<evidence type="ECO:0000256" key="6">
    <source>
        <dbReference type="ARBA" id="ARBA00022989"/>
    </source>
</evidence>